<evidence type="ECO:0000256" key="11">
    <source>
        <dbReference type="PIRSR" id="PIRSR000495-1"/>
    </source>
</evidence>
<evidence type="ECO:0000256" key="4">
    <source>
        <dbReference type="ARBA" id="ARBA00022801"/>
    </source>
</evidence>
<dbReference type="GO" id="GO:0000107">
    <property type="term" value="F:imidazoleglycerol-phosphate synthase activity"/>
    <property type="evidence" value="ECO:0007669"/>
    <property type="project" value="UniProtKB-UniRule"/>
</dbReference>
<dbReference type="EC" id="4.3.2.10" evidence="10"/>
<dbReference type="CDD" id="cd01748">
    <property type="entry name" value="GATase1_IGP_Synthase"/>
    <property type="match status" value="1"/>
</dbReference>
<dbReference type="GO" id="GO:0000105">
    <property type="term" value="P:L-histidine biosynthetic process"/>
    <property type="evidence" value="ECO:0007669"/>
    <property type="project" value="UniProtKB-UniRule"/>
</dbReference>
<evidence type="ECO:0000256" key="2">
    <source>
        <dbReference type="ARBA" id="ARBA00011152"/>
    </source>
</evidence>
<evidence type="ECO:0000259" key="12">
    <source>
        <dbReference type="Pfam" id="PF00117"/>
    </source>
</evidence>
<comment type="function">
    <text evidence="10">IGPS catalyzes the conversion of PRFAR and glutamine to IGP, AICAR and glutamate. The HisH subunit catalyzes the hydrolysis of glutamine to glutamate and ammonia as part of the synthesis of IGP and AICAR. The resulting ammonia molecule is channeled to the active site of HisF.</text>
</comment>
<evidence type="ECO:0000256" key="10">
    <source>
        <dbReference type="HAMAP-Rule" id="MF_00278"/>
    </source>
</evidence>
<dbReference type="InterPro" id="IPR010139">
    <property type="entry name" value="Imidazole-glycPsynth_HisH"/>
</dbReference>
<dbReference type="STRING" id="550447.SAMN05428946_0698"/>
<feature type="active site" evidence="10 11">
    <location>
        <position position="192"/>
    </location>
</feature>
<protein>
    <recommendedName>
        <fullName evidence="10">Imidazole glycerol phosphate synthase subunit HisH</fullName>
        <ecNumber evidence="10">4.3.2.10</ecNumber>
    </recommendedName>
    <alternativeName>
        <fullName evidence="10">IGP synthase glutaminase subunit</fullName>
        <ecNumber evidence="10">3.5.1.2</ecNumber>
    </alternativeName>
    <alternativeName>
        <fullName evidence="10">IGP synthase subunit HisH</fullName>
    </alternativeName>
    <alternativeName>
        <fullName evidence="10">ImGP synthase subunit HisH</fullName>
        <shortName evidence="10">IGPS subunit HisH</shortName>
    </alternativeName>
</protein>
<keyword evidence="5 10" id="KW-0315">Glutamine amidotransferase</keyword>
<evidence type="ECO:0000256" key="9">
    <source>
        <dbReference type="ARBA" id="ARBA00049534"/>
    </source>
</evidence>
<dbReference type="InterPro" id="IPR017926">
    <property type="entry name" value="GATASE"/>
</dbReference>
<comment type="subunit">
    <text evidence="2 10">Heterodimer of HisH and HisF.</text>
</comment>
<evidence type="ECO:0000256" key="8">
    <source>
        <dbReference type="ARBA" id="ARBA00047838"/>
    </source>
</evidence>
<comment type="subcellular location">
    <subcellularLocation>
        <location evidence="10">Cytoplasm</location>
    </subcellularLocation>
</comment>
<evidence type="ECO:0000256" key="3">
    <source>
        <dbReference type="ARBA" id="ARBA00022605"/>
    </source>
</evidence>
<dbReference type="GO" id="GO:0004359">
    <property type="term" value="F:glutaminase activity"/>
    <property type="evidence" value="ECO:0007669"/>
    <property type="project" value="UniProtKB-EC"/>
</dbReference>
<dbReference type="PANTHER" id="PTHR42701:SF1">
    <property type="entry name" value="IMIDAZOLE GLYCEROL PHOSPHATE SYNTHASE SUBUNIT HISH"/>
    <property type="match status" value="1"/>
</dbReference>
<sequence length="222" mass="24059">MTSAGMTNGLPGLLTAGRRIAIVDYGLGNVANVRRALEFLGHRVGLTKEPDELRAADVLILPGVGHFGDAMRKLEKDGLIPLLRKLKDEKPLVGICLGMQLLFEQSEEGGADGLGFIPGAITRIETRLPVPHLGWNRLISTDPRLEGQDMYFIHSYKAEPGPYTVATAEYGGEEVSAIVQHGNLTGIQFHPEKSGDAGLLLLQRALTEGFKDPVINVKEAER</sequence>
<evidence type="ECO:0000256" key="5">
    <source>
        <dbReference type="ARBA" id="ARBA00022962"/>
    </source>
</evidence>
<dbReference type="GO" id="GO:0016829">
    <property type="term" value="F:lyase activity"/>
    <property type="evidence" value="ECO:0007669"/>
    <property type="project" value="UniProtKB-KW"/>
</dbReference>
<feature type="domain" description="Glutamine amidotransferase" evidence="12">
    <location>
        <begin position="22"/>
        <end position="195"/>
    </location>
</feature>
<dbReference type="Gene3D" id="3.40.50.880">
    <property type="match status" value="1"/>
</dbReference>
<evidence type="ECO:0000256" key="1">
    <source>
        <dbReference type="ARBA" id="ARBA00005091"/>
    </source>
</evidence>
<keyword evidence="6 10" id="KW-0368">Histidine biosynthesis</keyword>
<comment type="catalytic activity">
    <reaction evidence="8 10">
        <text>5-[(5-phospho-1-deoxy-D-ribulos-1-ylimino)methylamino]-1-(5-phospho-beta-D-ribosyl)imidazole-4-carboxamide + L-glutamine = D-erythro-1-(imidazol-4-yl)glycerol 3-phosphate + 5-amino-1-(5-phospho-beta-D-ribosyl)imidazole-4-carboxamide + L-glutamate + H(+)</text>
        <dbReference type="Rhea" id="RHEA:24793"/>
        <dbReference type="ChEBI" id="CHEBI:15378"/>
        <dbReference type="ChEBI" id="CHEBI:29985"/>
        <dbReference type="ChEBI" id="CHEBI:58278"/>
        <dbReference type="ChEBI" id="CHEBI:58359"/>
        <dbReference type="ChEBI" id="CHEBI:58475"/>
        <dbReference type="ChEBI" id="CHEBI:58525"/>
        <dbReference type="EC" id="4.3.2.10"/>
    </reaction>
</comment>
<dbReference type="EMBL" id="FTPL01000001">
    <property type="protein sequence ID" value="SIT71221.1"/>
    <property type="molecule type" value="Genomic_DNA"/>
</dbReference>
<dbReference type="Pfam" id="PF00117">
    <property type="entry name" value="GATase"/>
    <property type="match status" value="1"/>
</dbReference>
<keyword evidence="10" id="KW-0963">Cytoplasm</keyword>
<dbReference type="AlphaFoldDB" id="A0A1U7PKI2"/>
<dbReference type="Proteomes" id="UP000187550">
    <property type="component" value="Unassembled WGS sequence"/>
</dbReference>
<gene>
    <name evidence="10" type="primary">hisH</name>
    <name evidence="13" type="ORF">SAMN05428946_0698</name>
</gene>
<keyword evidence="4 10" id="KW-0378">Hydrolase</keyword>
<comment type="catalytic activity">
    <reaction evidence="9 10">
        <text>L-glutamine + H2O = L-glutamate + NH4(+)</text>
        <dbReference type="Rhea" id="RHEA:15889"/>
        <dbReference type="ChEBI" id="CHEBI:15377"/>
        <dbReference type="ChEBI" id="CHEBI:28938"/>
        <dbReference type="ChEBI" id="CHEBI:29985"/>
        <dbReference type="ChEBI" id="CHEBI:58359"/>
        <dbReference type="EC" id="3.5.1.2"/>
    </reaction>
</comment>
<dbReference type="NCBIfam" id="TIGR01855">
    <property type="entry name" value="IMP_synth_hisH"/>
    <property type="match status" value="1"/>
</dbReference>
<dbReference type="InterPro" id="IPR029062">
    <property type="entry name" value="Class_I_gatase-like"/>
</dbReference>
<proteinExistence type="inferred from homology"/>
<keyword evidence="3 10" id="KW-0028">Amino-acid biosynthesis</keyword>
<keyword evidence="7 10" id="KW-0456">Lyase</keyword>
<dbReference type="SUPFAM" id="SSF52317">
    <property type="entry name" value="Class I glutamine amidotransferase-like"/>
    <property type="match status" value="1"/>
</dbReference>
<accession>A0A1U7PKI2</accession>
<evidence type="ECO:0000256" key="7">
    <source>
        <dbReference type="ARBA" id="ARBA00023239"/>
    </source>
</evidence>
<organism evidence="13 14">
    <name type="scientific">Edaphobacillus lindanitolerans</name>
    <dbReference type="NCBI Taxonomy" id="550447"/>
    <lineage>
        <taxon>Bacteria</taxon>
        <taxon>Bacillati</taxon>
        <taxon>Bacillota</taxon>
        <taxon>Bacilli</taxon>
        <taxon>Bacillales</taxon>
        <taxon>Bacillaceae</taxon>
        <taxon>Edaphobacillus</taxon>
    </lineage>
</organism>
<feature type="active site" description="Nucleophile" evidence="10 11">
    <location>
        <position position="96"/>
    </location>
</feature>
<dbReference type="PIRSF" id="PIRSF000495">
    <property type="entry name" value="Amidotransf_hisH"/>
    <property type="match status" value="1"/>
</dbReference>
<dbReference type="EC" id="3.5.1.2" evidence="10"/>
<reference evidence="14" key="1">
    <citation type="submission" date="2017-01" db="EMBL/GenBank/DDBJ databases">
        <authorList>
            <person name="Varghese N."/>
            <person name="Submissions S."/>
        </authorList>
    </citation>
    <scope>NUCLEOTIDE SEQUENCE [LARGE SCALE GENOMIC DNA]</scope>
    <source>
        <strain evidence="14">MNA4</strain>
    </source>
</reference>
<dbReference type="UniPathway" id="UPA00031">
    <property type="reaction ID" value="UER00010"/>
</dbReference>
<dbReference type="HAMAP" id="MF_00278">
    <property type="entry name" value="HisH"/>
    <property type="match status" value="1"/>
</dbReference>
<dbReference type="GO" id="GO:0005737">
    <property type="term" value="C:cytoplasm"/>
    <property type="evidence" value="ECO:0007669"/>
    <property type="project" value="UniProtKB-SubCell"/>
</dbReference>
<comment type="pathway">
    <text evidence="1 10">Amino-acid biosynthesis; L-histidine biosynthesis; L-histidine from 5-phospho-alpha-D-ribose 1-diphosphate: step 5/9.</text>
</comment>
<name>A0A1U7PKI2_9BACI</name>
<keyword evidence="14" id="KW-1185">Reference proteome</keyword>
<dbReference type="PROSITE" id="PS51273">
    <property type="entry name" value="GATASE_TYPE_1"/>
    <property type="match status" value="1"/>
</dbReference>
<dbReference type="PANTHER" id="PTHR42701">
    <property type="entry name" value="IMIDAZOLE GLYCEROL PHOSPHATE SYNTHASE SUBUNIT HISH"/>
    <property type="match status" value="1"/>
</dbReference>
<dbReference type="RefSeq" id="WP_234982236.1">
    <property type="nucleotide sequence ID" value="NZ_FTPL01000001.1"/>
</dbReference>
<evidence type="ECO:0000313" key="14">
    <source>
        <dbReference type="Proteomes" id="UP000187550"/>
    </source>
</evidence>
<evidence type="ECO:0000313" key="13">
    <source>
        <dbReference type="EMBL" id="SIT71221.1"/>
    </source>
</evidence>
<evidence type="ECO:0000256" key="6">
    <source>
        <dbReference type="ARBA" id="ARBA00023102"/>
    </source>
</evidence>
<dbReference type="PROSITE" id="PS51274">
    <property type="entry name" value="GATASE_COBBQ"/>
    <property type="match status" value="1"/>
</dbReference>
<feature type="active site" evidence="10 11">
    <location>
        <position position="190"/>
    </location>
</feature>